<feature type="chain" id="PRO_5045094257" evidence="5">
    <location>
        <begin position="32"/>
        <end position="931"/>
    </location>
</feature>
<comment type="similarity">
    <text evidence="4">Belongs to the TonB-dependent receptor family.</text>
</comment>
<gene>
    <name evidence="8" type="ORF">K5P26_08725</name>
</gene>
<dbReference type="PANTHER" id="PTHR40980">
    <property type="entry name" value="PLUG DOMAIN-CONTAINING PROTEIN"/>
    <property type="match status" value="1"/>
</dbReference>
<dbReference type="Pfam" id="PF07715">
    <property type="entry name" value="Plug"/>
    <property type="match status" value="1"/>
</dbReference>
<dbReference type="Pfam" id="PF00593">
    <property type="entry name" value="TonB_dep_Rec_b-barrel"/>
    <property type="match status" value="1"/>
</dbReference>
<evidence type="ECO:0000256" key="5">
    <source>
        <dbReference type="SAM" id="SignalP"/>
    </source>
</evidence>
<evidence type="ECO:0000256" key="3">
    <source>
        <dbReference type="ARBA" id="ARBA00023237"/>
    </source>
</evidence>
<evidence type="ECO:0000259" key="7">
    <source>
        <dbReference type="Pfam" id="PF07715"/>
    </source>
</evidence>
<dbReference type="InterPro" id="IPR012910">
    <property type="entry name" value="Plug_dom"/>
</dbReference>
<dbReference type="Proteomes" id="UP001166571">
    <property type="component" value="Unassembled WGS sequence"/>
</dbReference>
<keyword evidence="2 4" id="KW-0472">Membrane</keyword>
<dbReference type="Gene3D" id="2.40.170.20">
    <property type="entry name" value="TonB-dependent receptor, beta-barrel domain"/>
    <property type="match status" value="1"/>
</dbReference>
<accession>A0ABS7MED0</accession>
<keyword evidence="8" id="KW-0675">Receptor</keyword>
<keyword evidence="3" id="KW-0998">Cell outer membrane</keyword>
<dbReference type="CDD" id="cd01347">
    <property type="entry name" value="ligand_gated_channel"/>
    <property type="match status" value="1"/>
</dbReference>
<evidence type="ECO:0000313" key="8">
    <source>
        <dbReference type="EMBL" id="MBY4637218.1"/>
    </source>
</evidence>
<evidence type="ECO:0000313" key="9">
    <source>
        <dbReference type="Proteomes" id="UP001166571"/>
    </source>
</evidence>
<feature type="signal peptide" evidence="5">
    <location>
        <begin position="1"/>
        <end position="31"/>
    </location>
</feature>
<dbReference type="InterPro" id="IPR037066">
    <property type="entry name" value="Plug_dom_sf"/>
</dbReference>
<comment type="subcellular location">
    <subcellularLocation>
        <location evidence="1 4">Cell outer membrane</location>
    </subcellularLocation>
</comment>
<feature type="domain" description="TonB-dependent receptor plug" evidence="7">
    <location>
        <begin position="61"/>
        <end position="172"/>
    </location>
</feature>
<evidence type="ECO:0000256" key="2">
    <source>
        <dbReference type="ARBA" id="ARBA00023136"/>
    </source>
</evidence>
<evidence type="ECO:0000256" key="4">
    <source>
        <dbReference type="RuleBase" id="RU003357"/>
    </source>
</evidence>
<protein>
    <submittedName>
        <fullName evidence="8">TonB-dependent receptor</fullName>
    </submittedName>
</protein>
<proteinExistence type="inferred from homology"/>
<keyword evidence="5" id="KW-0732">Signal</keyword>
<name>A0ABS7MED0_9SPHN</name>
<sequence length="931" mass="101626">MSNHTARGTRILTRLACGASLAAMAVSPAWAQNAIDDAPAGEDEIVVTGFRASLDKALDQKRNSTAAIDVIVAEDIAKFPDQNLAESLQRIPGISIQRDAGEGRAITVRGLGAQFTRVRLNGMETIATSTDGASANRDRAFDFNVFASELFTSLVVHKTASASLDEGSLGAVVDLNTGNPLGGKEGLTVVASAQARYNDLTKDVDPRVAGLIAWTNVDRTFGVSASVAWSDYTTHELGNNSVRWAQAPFRSVNGVTCMSGSNFVANPSQACIDVAEAFHPRIPRYGLVAHDRERLGATASIQFEPSENTKISIDGLYSKFKETRDEYWGEVLLRSNERNIDVSNYVIDANNNLISADLDNVYVRTERYSRESETEFYQLSGRIEQALSDTFRVKLLGGFSRSDADIPVETTLAFDDTDATGYRYDYSDMKFPLLTFGAGIENPGSFVLAEFRDRPSFLTNKFKTFAGDFELDVSDSFQLLGGGFYRQFDFETVGFRRDSTYCAAFPCAPGTSGLPVTADIAELFQLGKAGQPSGNTNAWIVPDLAAGTALIDLYNRPAVLQQGEQREVTEKTYGGWFMTEFETDILGMRMTGNAGVRYVKTDQSSSGFTSGTFVTVDRTYDDWLPSFNINLHPTENVILRGAIAKVITRPTLGSLTPGGAVDQFNFRITSGNPFLEPYRATTFDLAAEWYFAPGALASVALFAKDVESFPISTSLQGTYASSGLPTSLLTPGTPAHTAVVVGADPNRQFEFRTTGNGPGANLKGVEFSLQLPFSVFSDSLRHFGVLGNATFVKSDVDYSIAGPLAYNPVTNRLEAQPNGTYTQPLLGLAKRAWNATIYYDDGKFSVRTSAAWRSAFNDSTSGNNNVFEGYGSSFNVDASIRYQLTDNIELSIEGTNLTDDYRYRFTDLEANRNYENNHYGRTFLFGARFKI</sequence>
<dbReference type="EMBL" id="JAILXK010000002">
    <property type="protein sequence ID" value="MBY4637218.1"/>
    <property type="molecule type" value="Genomic_DNA"/>
</dbReference>
<keyword evidence="4" id="KW-0798">TonB box</keyword>
<keyword evidence="9" id="KW-1185">Reference proteome</keyword>
<dbReference type="RefSeq" id="WP_201928644.1">
    <property type="nucleotide sequence ID" value="NZ_JAERPO010000002.1"/>
</dbReference>
<dbReference type="InterPro" id="IPR000531">
    <property type="entry name" value="Beta-barrel_TonB"/>
</dbReference>
<dbReference type="SUPFAM" id="SSF56935">
    <property type="entry name" value="Porins"/>
    <property type="match status" value="1"/>
</dbReference>
<organism evidence="8 9">
    <name type="scientific">Sphingopyxis jiangsuensis</name>
    <dbReference type="NCBI Taxonomy" id="2871171"/>
    <lineage>
        <taxon>Bacteria</taxon>
        <taxon>Pseudomonadati</taxon>
        <taxon>Pseudomonadota</taxon>
        <taxon>Alphaproteobacteria</taxon>
        <taxon>Sphingomonadales</taxon>
        <taxon>Sphingomonadaceae</taxon>
        <taxon>Sphingopyxis</taxon>
    </lineage>
</organism>
<dbReference type="NCBIfam" id="TIGR01782">
    <property type="entry name" value="TonB-Xanth-Caul"/>
    <property type="match status" value="1"/>
</dbReference>
<dbReference type="InterPro" id="IPR010104">
    <property type="entry name" value="TonB_rcpt_bac"/>
</dbReference>
<reference evidence="8" key="1">
    <citation type="submission" date="2021-08" db="EMBL/GenBank/DDBJ databases">
        <title>Sphingopyxis panaciterrulae sp. nov., isolated from the surface water of the Yellow Sea.</title>
        <authorList>
            <person name="Gao Z."/>
            <person name="Zhang D."/>
            <person name="Zhang A."/>
        </authorList>
    </citation>
    <scope>NUCLEOTIDE SEQUENCE</scope>
    <source>
        <strain evidence="8">XHP0097</strain>
    </source>
</reference>
<evidence type="ECO:0000256" key="1">
    <source>
        <dbReference type="ARBA" id="ARBA00004442"/>
    </source>
</evidence>
<evidence type="ECO:0000259" key="6">
    <source>
        <dbReference type="Pfam" id="PF00593"/>
    </source>
</evidence>
<feature type="domain" description="TonB-dependent receptor-like beta-barrel" evidence="6">
    <location>
        <begin position="417"/>
        <end position="897"/>
    </location>
</feature>
<dbReference type="Gene3D" id="2.170.130.10">
    <property type="entry name" value="TonB-dependent receptor, plug domain"/>
    <property type="match status" value="1"/>
</dbReference>
<comment type="caution">
    <text evidence="8">The sequence shown here is derived from an EMBL/GenBank/DDBJ whole genome shotgun (WGS) entry which is preliminary data.</text>
</comment>
<dbReference type="PANTHER" id="PTHR40980:SF3">
    <property type="entry name" value="TONB-DEPENDENT RECEPTOR-LIKE BETA-BARREL DOMAIN-CONTAINING PROTEIN"/>
    <property type="match status" value="1"/>
</dbReference>
<dbReference type="InterPro" id="IPR036942">
    <property type="entry name" value="Beta-barrel_TonB_sf"/>
</dbReference>